<dbReference type="AlphaFoldDB" id="A0A4Z1HU26"/>
<dbReference type="PROSITE" id="PS50297">
    <property type="entry name" value="ANK_REP_REGION"/>
    <property type="match status" value="1"/>
</dbReference>
<name>A0A4Z1HU26_9HELO</name>
<dbReference type="PANTHER" id="PTHR24119:SF0">
    <property type="entry name" value="ACYL-COA-BINDING DOMAIN-CONTAINING PROTEIN 6"/>
    <property type="match status" value="1"/>
</dbReference>
<keyword evidence="2" id="KW-0040">ANK repeat</keyword>
<gene>
    <name evidence="4" type="ORF">BCON_0141g00060</name>
</gene>
<feature type="compositionally biased region" description="Acidic residues" evidence="3">
    <location>
        <begin position="575"/>
        <end position="591"/>
    </location>
</feature>
<keyword evidence="5" id="KW-1185">Reference proteome</keyword>
<reference evidence="4 5" key="1">
    <citation type="submission" date="2017-12" db="EMBL/GenBank/DDBJ databases">
        <title>Comparative genomics of Botrytis spp.</title>
        <authorList>
            <person name="Valero-Jimenez C.A."/>
            <person name="Tapia P."/>
            <person name="Veloso J."/>
            <person name="Silva-Moreno E."/>
            <person name="Staats M."/>
            <person name="Valdes J.H."/>
            <person name="Van Kan J.A.L."/>
        </authorList>
    </citation>
    <scope>NUCLEOTIDE SEQUENCE [LARGE SCALE GENOMIC DNA]</scope>
    <source>
        <strain evidence="4 5">MUCL11595</strain>
    </source>
</reference>
<evidence type="ECO:0000256" key="1">
    <source>
        <dbReference type="ARBA" id="ARBA00023121"/>
    </source>
</evidence>
<dbReference type="Proteomes" id="UP000297527">
    <property type="component" value="Unassembled WGS sequence"/>
</dbReference>
<dbReference type="OrthoDB" id="432483at2759"/>
<dbReference type="Pfam" id="PF12796">
    <property type="entry name" value="Ank_2"/>
    <property type="match status" value="1"/>
</dbReference>
<dbReference type="SUPFAM" id="SSF48403">
    <property type="entry name" value="Ankyrin repeat"/>
    <property type="match status" value="1"/>
</dbReference>
<dbReference type="PANTHER" id="PTHR24119">
    <property type="entry name" value="ACYL-COA-BINDING DOMAIN-CONTAINING PROTEIN 6"/>
    <property type="match status" value="1"/>
</dbReference>
<dbReference type="Gene3D" id="1.25.40.20">
    <property type="entry name" value="Ankyrin repeat-containing domain"/>
    <property type="match status" value="1"/>
</dbReference>
<protein>
    <submittedName>
        <fullName evidence="4">Uncharacterized protein</fullName>
    </submittedName>
</protein>
<dbReference type="EMBL" id="PQXN01000141">
    <property type="protein sequence ID" value="TGO52435.1"/>
    <property type="molecule type" value="Genomic_DNA"/>
</dbReference>
<organism evidence="4 5">
    <name type="scientific">Botryotinia convoluta</name>
    <dbReference type="NCBI Taxonomy" id="54673"/>
    <lineage>
        <taxon>Eukaryota</taxon>
        <taxon>Fungi</taxon>
        <taxon>Dikarya</taxon>
        <taxon>Ascomycota</taxon>
        <taxon>Pezizomycotina</taxon>
        <taxon>Leotiomycetes</taxon>
        <taxon>Helotiales</taxon>
        <taxon>Sclerotiniaceae</taxon>
        <taxon>Botryotinia</taxon>
    </lineage>
</organism>
<accession>A0A4Z1HU26</accession>
<comment type="caution">
    <text evidence="4">The sequence shown here is derived from an EMBL/GenBank/DDBJ whole genome shotgun (WGS) entry which is preliminary data.</text>
</comment>
<evidence type="ECO:0000256" key="3">
    <source>
        <dbReference type="SAM" id="MobiDB-lite"/>
    </source>
</evidence>
<feature type="repeat" description="ANK" evidence="2">
    <location>
        <begin position="316"/>
        <end position="348"/>
    </location>
</feature>
<dbReference type="PROSITE" id="PS50088">
    <property type="entry name" value="ANK_REPEAT"/>
    <property type="match status" value="1"/>
</dbReference>
<dbReference type="InterPro" id="IPR036770">
    <property type="entry name" value="Ankyrin_rpt-contain_sf"/>
</dbReference>
<dbReference type="GO" id="GO:0000062">
    <property type="term" value="F:fatty-acyl-CoA binding"/>
    <property type="evidence" value="ECO:0007669"/>
    <property type="project" value="TreeGrafter"/>
</dbReference>
<keyword evidence="1" id="KW-0446">Lipid-binding</keyword>
<dbReference type="InterPro" id="IPR002110">
    <property type="entry name" value="Ankyrin_rpt"/>
</dbReference>
<feature type="region of interest" description="Disordered" evidence="3">
    <location>
        <begin position="565"/>
        <end position="593"/>
    </location>
</feature>
<sequence>MADPVGFTASVIGIATLAVLLGDVLRKAAEFWDAVQDAPSDIRRLSKELRLVASVFHTIRLEYEAGSIPTNFESMVKDALELAKDDIDQLSEFISELSRNLSVVNGSLGRQWRKVQMALKASKIERFRDNLESVKTTMALLQGSRQQASLIQVNNRLDVLTTNISSIAITNSTRQIALQTSQEMTQSNFVPSSGWKSSAGSVSRSINQYKTNFLLGTLNFRTISTTHRYSDDDGTDDADNSTTNKTFLVEFLMGFTTCRKGFRFMMTSTFDRYALDVVRRRPNDSNDFGFCREGNVQAVKRLLDRGEASVHDADEEGESLLHWAAWSDNPQLCTMLIDRGTDIYQKDNYDAQSEPIARIKDFASFAAIFDAGHDFHSIEESTVCLHVPHPYARYSIFRFLYQHKPKPPIEFDFFPLTLKYILFAKDAEVVEFLVAQLAEDLFQPDHDSTDIRGVLLSPLITSLLNCWMEHLFHRWFQGKRDLELALTRYKLILILRQILIPSVLRDSNKEMAIGIIIKIYMAGVEEIVKACLWSVEITSAIFHIWSKSFLELKVDLFSHYSCIKSSGEENSDKESSDEENSDEGSSDEENSDEKNIAQNCFRGHIIHCCKNKSYLIVHEDQQHGLSLDINVTTLPEYSHLDPPFLCEAGRARRDRTGAGRCLSQVDEAFIEHGKFSKDMPGQWEEPLLPNPAMGLILHSQLSEPPQICYSMIHDPESDYYNSVTEQDIQKIEEDLRNGTLYGLSEDLPKTSGEE</sequence>
<evidence type="ECO:0000256" key="2">
    <source>
        <dbReference type="PROSITE-ProRule" id="PRU00023"/>
    </source>
</evidence>
<evidence type="ECO:0000313" key="4">
    <source>
        <dbReference type="EMBL" id="TGO52435.1"/>
    </source>
</evidence>
<proteinExistence type="predicted"/>
<evidence type="ECO:0000313" key="5">
    <source>
        <dbReference type="Proteomes" id="UP000297527"/>
    </source>
</evidence>